<dbReference type="KEGG" id="lab:LA76x_2841"/>
<gene>
    <name evidence="2" type="ORF">LA76x_2841</name>
</gene>
<reference evidence="2 3" key="1">
    <citation type="journal article" date="2015" name="BMC Genomics">
        <title>Comparative genomics and metabolic profiling of the genus Lysobacter.</title>
        <authorList>
            <person name="de Bruijn I."/>
            <person name="Cheng X."/>
            <person name="de Jager V."/>
            <person name="Exposito R.G."/>
            <person name="Watrous J."/>
            <person name="Patel N."/>
            <person name="Postma J."/>
            <person name="Dorrestein P.C."/>
            <person name="Kobayashi D."/>
            <person name="Raaijmakers J.M."/>
        </authorList>
    </citation>
    <scope>NUCLEOTIDE SEQUENCE [LARGE SCALE GENOMIC DNA]</scope>
    <source>
        <strain evidence="2 3">76</strain>
    </source>
</reference>
<evidence type="ECO:0008006" key="4">
    <source>
        <dbReference type="Google" id="ProtNLM"/>
    </source>
</evidence>
<sequence length="201" mass="22513">MKKFGYALGAAMLLAAIAMAPAAMATQDTPKTTKPADLSGLRDFDFLNGHWKTKHRRLKQRFVGSSEWIEFDGSFSQRPLMDGWGNTGDNVFNMPGGTYRGVSLRAYDAHTGQWAVWWLDGRNPGDDLSPPNKGRFEHGLGRFFAKDTMQGKPVLVRVTWSQPSPDAPRWEQAFSIDDGKTWELNWVTDFVRVDTKTAAAD</sequence>
<protein>
    <recommendedName>
        <fullName evidence="4">DUF1579 domain-containing protein</fullName>
    </recommendedName>
</protein>
<dbReference type="RefSeq" id="WP_222837815.1">
    <property type="nucleotide sequence ID" value="NZ_CP011129.1"/>
</dbReference>
<dbReference type="EMBL" id="CP011129">
    <property type="protein sequence ID" value="ALN80971.1"/>
    <property type="molecule type" value="Genomic_DNA"/>
</dbReference>
<organism evidence="2 3">
    <name type="scientific">Lysobacter antibioticus</name>
    <dbReference type="NCBI Taxonomy" id="84531"/>
    <lineage>
        <taxon>Bacteria</taxon>
        <taxon>Pseudomonadati</taxon>
        <taxon>Pseudomonadota</taxon>
        <taxon>Gammaproteobacteria</taxon>
        <taxon>Lysobacterales</taxon>
        <taxon>Lysobacteraceae</taxon>
        <taxon>Lysobacter</taxon>
    </lineage>
</organism>
<name>A0A0S2FBR3_LYSAN</name>
<dbReference type="Proteomes" id="UP000060787">
    <property type="component" value="Chromosome"/>
</dbReference>
<feature type="chain" id="PRO_5006597168" description="DUF1579 domain-containing protein" evidence="1">
    <location>
        <begin position="26"/>
        <end position="201"/>
    </location>
</feature>
<keyword evidence="1" id="KW-0732">Signal</keyword>
<dbReference type="PATRIC" id="fig|84531.8.peg.2853"/>
<feature type="signal peptide" evidence="1">
    <location>
        <begin position="1"/>
        <end position="25"/>
    </location>
</feature>
<keyword evidence="3" id="KW-1185">Reference proteome</keyword>
<accession>A0A0S2FBR3</accession>
<dbReference type="STRING" id="84531.LA76x_2841"/>
<evidence type="ECO:0000313" key="3">
    <source>
        <dbReference type="Proteomes" id="UP000060787"/>
    </source>
</evidence>
<proteinExistence type="predicted"/>
<dbReference type="AlphaFoldDB" id="A0A0S2FBR3"/>
<evidence type="ECO:0000256" key="1">
    <source>
        <dbReference type="SAM" id="SignalP"/>
    </source>
</evidence>
<dbReference type="eggNOG" id="ENOG5032TID">
    <property type="taxonomic scope" value="Bacteria"/>
</dbReference>
<evidence type="ECO:0000313" key="2">
    <source>
        <dbReference type="EMBL" id="ALN80971.1"/>
    </source>
</evidence>